<dbReference type="Proteomes" id="UP000037977">
    <property type="component" value="Unassembled WGS sequence"/>
</dbReference>
<dbReference type="Pfam" id="PF10844">
    <property type="entry name" value="DUF2577"/>
    <property type="match status" value="1"/>
</dbReference>
<dbReference type="PATRIC" id="fig|33935.3.peg.2665"/>
<evidence type="ECO:0000313" key="2">
    <source>
        <dbReference type="Proteomes" id="UP000037977"/>
    </source>
</evidence>
<dbReference type="OrthoDB" id="95576at2"/>
<reference evidence="1 2" key="1">
    <citation type="submission" date="2015-07" db="EMBL/GenBank/DDBJ databases">
        <title>Genome sequencing project for genomic taxonomy and phylogenomics of Bacillus-like bacteria.</title>
        <authorList>
            <person name="Liu B."/>
            <person name="Wang J."/>
            <person name="Zhu Y."/>
            <person name="Liu G."/>
            <person name="Chen Q."/>
            <person name="Chen Z."/>
            <person name="Che J."/>
            <person name="Ge C."/>
            <person name="Shi H."/>
            <person name="Pan Z."/>
            <person name="Liu X."/>
        </authorList>
    </citation>
    <scope>NUCLEOTIDE SEQUENCE [LARGE SCALE GENOMIC DNA]</scope>
    <source>
        <strain evidence="1 2">DSM 54</strain>
    </source>
</reference>
<dbReference type="InterPro" id="IPR022555">
    <property type="entry name" value="DUF2577"/>
</dbReference>
<dbReference type="AlphaFoldDB" id="A0A0M9DJ58"/>
<dbReference type="STRING" id="33935.ADM90_19220"/>
<proteinExistence type="predicted"/>
<accession>A0A0M9DJ58</accession>
<evidence type="ECO:0000313" key="1">
    <source>
        <dbReference type="EMBL" id="KOY81496.1"/>
    </source>
</evidence>
<protein>
    <submittedName>
        <fullName evidence="1">Phage portal protein</fullName>
    </submittedName>
</protein>
<comment type="caution">
    <text evidence="1">The sequence shown here is derived from an EMBL/GenBank/DDBJ whole genome shotgun (WGS) entry which is preliminary data.</text>
</comment>
<sequence length="126" mass="14225">MEDILTEFQRIVLGVINAQKLSTVVYGTVISISPLEIQLDQKLTLKEEQLKLTRAVMDYEVEMTVEHVTENRAGGSGDDAFASHNHDYKGRKKFLIHNALIVGDKVTMIRTHGGQQYIIIDKEVVE</sequence>
<gene>
    <name evidence="1" type="ORF">ADM90_19220</name>
</gene>
<keyword evidence="2" id="KW-1185">Reference proteome</keyword>
<organism evidence="1 2">
    <name type="scientific">Lysinibacillus macroides</name>
    <dbReference type="NCBI Taxonomy" id="33935"/>
    <lineage>
        <taxon>Bacteria</taxon>
        <taxon>Bacillati</taxon>
        <taxon>Bacillota</taxon>
        <taxon>Bacilli</taxon>
        <taxon>Bacillales</taxon>
        <taxon>Bacillaceae</taxon>
        <taxon>Lysinibacillus</taxon>
    </lineage>
</organism>
<dbReference type="EMBL" id="LGCI01000010">
    <property type="protein sequence ID" value="KOY81496.1"/>
    <property type="molecule type" value="Genomic_DNA"/>
</dbReference>
<name>A0A0M9DJ58_9BACI</name>
<dbReference type="RefSeq" id="WP_053996732.1">
    <property type="nucleotide sequence ID" value="NZ_CP065643.1"/>
</dbReference>